<protein>
    <submittedName>
        <fullName evidence="1">Tautomerase family protein</fullName>
    </submittedName>
</protein>
<evidence type="ECO:0000313" key="2">
    <source>
        <dbReference type="Proteomes" id="UP001165583"/>
    </source>
</evidence>
<evidence type="ECO:0000313" key="1">
    <source>
        <dbReference type="EMBL" id="MCT2401407.1"/>
    </source>
</evidence>
<name>A0ABT2I9B6_9SPHN</name>
<dbReference type="EMBL" id="JANZXA010000014">
    <property type="protein sequence ID" value="MCT2401407.1"/>
    <property type="molecule type" value="Genomic_DNA"/>
</dbReference>
<sequence>MPVAQLNLVRGAFGDDAIGEMLIEISHFYARTLYPDVDVAPIERVRVMVTLIEPQHWAAGGRLASEGGATAPYFSCLVLTGRTEEQHRRLIEGFTDIIARNLECDRLSVRGQVIPIAPENWGIGGIPASVVRKAEIAARAGL</sequence>
<dbReference type="RefSeq" id="WP_260047434.1">
    <property type="nucleotide sequence ID" value="NZ_JANZXA010000014.1"/>
</dbReference>
<comment type="caution">
    <text evidence="1">The sequence shown here is derived from an EMBL/GenBank/DDBJ whole genome shotgun (WGS) entry which is preliminary data.</text>
</comment>
<dbReference type="Proteomes" id="UP001165583">
    <property type="component" value="Unassembled WGS sequence"/>
</dbReference>
<keyword evidence="2" id="KW-1185">Reference proteome</keyword>
<proteinExistence type="predicted"/>
<gene>
    <name evidence="1" type="ORF">NZK81_17795</name>
</gene>
<reference evidence="1" key="1">
    <citation type="submission" date="2022-09" db="EMBL/GenBank/DDBJ databases">
        <title>Novosphingobium sp. Nov., a polycyclic aromatic hydrocarbon-degrading bacterium isolated form mangrove sediments in HongKong.</title>
        <authorList>
            <person name="Hu Z."/>
        </authorList>
    </citation>
    <scope>NUCLEOTIDE SEQUENCE</scope>
    <source>
        <strain evidence="1">HK4-1</strain>
    </source>
</reference>
<dbReference type="InterPro" id="IPR014347">
    <property type="entry name" value="Tautomerase/MIF_sf"/>
</dbReference>
<organism evidence="1 2">
    <name type="scientific">Novosphingobium mangrovi</name>
    <name type="common">ex Huang et al. 2023</name>
    <dbReference type="NCBI Taxonomy" id="2976432"/>
    <lineage>
        <taxon>Bacteria</taxon>
        <taxon>Pseudomonadati</taxon>
        <taxon>Pseudomonadota</taxon>
        <taxon>Alphaproteobacteria</taxon>
        <taxon>Sphingomonadales</taxon>
        <taxon>Sphingomonadaceae</taxon>
        <taxon>Novosphingobium</taxon>
    </lineage>
</organism>
<accession>A0ABT2I9B6</accession>
<dbReference type="SUPFAM" id="SSF55331">
    <property type="entry name" value="Tautomerase/MIF"/>
    <property type="match status" value="1"/>
</dbReference>
<dbReference type="Gene3D" id="3.30.429.10">
    <property type="entry name" value="Macrophage Migration Inhibitory Factor"/>
    <property type="match status" value="2"/>
</dbReference>